<keyword evidence="2 5" id="KW-0812">Transmembrane</keyword>
<evidence type="ECO:0000256" key="5">
    <source>
        <dbReference type="SAM" id="Phobius"/>
    </source>
</evidence>
<protein>
    <submittedName>
        <fullName evidence="6">Voltage-dependent calcium channel gamma-5 subunit isoform X1</fullName>
    </submittedName>
</protein>
<evidence type="ECO:0000256" key="2">
    <source>
        <dbReference type="ARBA" id="ARBA00022692"/>
    </source>
</evidence>
<evidence type="ECO:0000313" key="6">
    <source>
        <dbReference type="RefSeq" id="XP_028129932.1"/>
    </source>
</evidence>
<dbReference type="GO" id="GO:0051968">
    <property type="term" value="P:positive regulation of synaptic transmission, glutamatergic"/>
    <property type="evidence" value="ECO:0007669"/>
    <property type="project" value="TreeGrafter"/>
</dbReference>
<dbReference type="OrthoDB" id="9990458at2759"/>
<name>A0A6P7F4X8_DIAVI</name>
<dbReference type="Gene3D" id="1.20.140.150">
    <property type="match status" value="1"/>
</dbReference>
<dbReference type="GO" id="GO:0099590">
    <property type="term" value="P:neurotransmitter receptor internalization"/>
    <property type="evidence" value="ECO:0007669"/>
    <property type="project" value="TreeGrafter"/>
</dbReference>
<sequence>MAGETIYQCSMIEYFSEEVYSPDPNDSSLAIPYTVTKSIVFILLGSVFVLVGYIFCLLGQCLNNKSRFTLIAGVIFIQTGLAMLCGLIMYIAVFKSEVGSKLRPKSQLQPASFEYYYGYSFIVYVTGVVCTKITGVFSVFLFINRSQYEWKRKRLIGAPIVDNFVNYTERRIMQHPHPCRMHPEAYINSNSAIVYTPSVPHNHVGKVAYTGHSSTLPCTLHPRRSQSNSLKDVSYFPDMFAPSTISYRFPHHLSTNNIESLGGFPRDATTNTVSTTADIDYVTDDYSPSMHEHEFTRFDLERPVSFRAPSVSSLSLRSSDRQVYHTDTLRRTTPV</sequence>
<keyword evidence="3 5" id="KW-1133">Transmembrane helix</keyword>
<dbReference type="Pfam" id="PF13903">
    <property type="entry name" value="Claudin_2"/>
    <property type="match status" value="1"/>
</dbReference>
<evidence type="ECO:0000256" key="1">
    <source>
        <dbReference type="ARBA" id="ARBA00004141"/>
    </source>
</evidence>
<evidence type="ECO:0000256" key="3">
    <source>
        <dbReference type="ARBA" id="ARBA00022989"/>
    </source>
</evidence>
<comment type="subcellular location">
    <subcellularLocation>
        <location evidence="1">Membrane</location>
        <topology evidence="1">Multi-pass membrane protein</topology>
    </subcellularLocation>
</comment>
<gene>
    <name evidence="6" type="primary">LOC114325975</name>
</gene>
<dbReference type="PANTHER" id="PTHR12107">
    <property type="entry name" value="VOLTAGE-DEPENDENT CALCIUM CHANNEL GAMMA SUBUNIT"/>
    <property type="match status" value="1"/>
</dbReference>
<proteinExistence type="predicted"/>
<dbReference type="GO" id="GO:0016247">
    <property type="term" value="F:channel regulator activity"/>
    <property type="evidence" value="ECO:0007669"/>
    <property type="project" value="TreeGrafter"/>
</dbReference>
<accession>A0A6P7F4X8</accession>
<reference evidence="6" key="1">
    <citation type="submission" date="2025-08" db="UniProtKB">
        <authorList>
            <consortium name="RefSeq"/>
        </authorList>
    </citation>
    <scope>IDENTIFICATION</scope>
    <source>
        <tissue evidence="6">Whole insect</tissue>
    </source>
</reference>
<dbReference type="InterPro" id="IPR004031">
    <property type="entry name" value="PMP22/EMP/MP20/Claudin"/>
</dbReference>
<dbReference type="GO" id="GO:0032281">
    <property type="term" value="C:AMPA glutamate receptor complex"/>
    <property type="evidence" value="ECO:0007669"/>
    <property type="project" value="TreeGrafter"/>
</dbReference>
<dbReference type="GO" id="GO:0019226">
    <property type="term" value="P:transmission of nerve impulse"/>
    <property type="evidence" value="ECO:0007669"/>
    <property type="project" value="TreeGrafter"/>
</dbReference>
<feature type="transmembrane region" description="Helical" evidence="5">
    <location>
        <begin position="39"/>
        <end position="58"/>
    </location>
</feature>
<dbReference type="GO" id="GO:0098839">
    <property type="term" value="C:postsynaptic density membrane"/>
    <property type="evidence" value="ECO:0007669"/>
    <property type="project" value="TreeGrafter"/>
</dbReference>
<feature type="transmembrane region" description="Helical" evidence="5">
    <location>
        <begin position="70"/>
        <end position="93"/>
    </location>
</feature>
<feature type="transmembrane region" description="Helical" evidence="5">
    <location>
        <begin position="121"/>
        <end position="143"/>
    </location>
</feature>
<dbReference type="InParanoid" id="A0A6P7F4X8"/>
<dbReference type="GO" id="GO:0098970">
    <property type="term" value="P:postsynaptic neurotransmitter receptor diffusion trapping"/>
    <property type="evidence" value="ECO:0007669"/>
    <property type="project" value="TreeGrafter"/>
</dbReference>
<dbReference type="GO" id="GO:0098943">
    <property type="term" value="P:neurotransmitter receptor transport, postsynaptic endosome to lysosome"/>
    <property type="evidence" value="ECO:0007669"/>
    <property type="project" value="TreeGrafter"/>
</dbReference>
<keyword evidence="4 5" id="KW-0472">Membrane</keyword>
<dbReference type="RefSeq" id="XP_028129932.1">
    <property type="nucleotide sequence ID" value="XM_028274131.1"/>
</dbReference>
<evidence type="ECO:0000256" key="4">
    <source>
        <dbReference type="ARBA" id="ARBA00023136"/>
    </source>
</evidence>
<dbReference type="GO" id="GO:0005245">
    <property type="term" value="F:voltage-gated calcium channel activity"/>
    <property type="evidence" value="ECO:0007669"/>
    <property type="project" value="TreeGrafter"/>
</dbReference>
<dbReference type="InterPro" id="IPR051072">
    <property type="entry name" value="CACNG_subunit"/>
</dbReference>
<dbReference type="PANTHER" id="PTHR12107:SF0">
    <property type="entry name" value="STARGAZIN (MAMMALIAN CALCIUM CHANNEL) HOMOLOG"/>
    <property type="match status" value="1"/>
</dbReference>
<organism evidence="6">
    <name type="scientific">Diabrotica virgifera virgifera</name>
    <name type="common">western corn rootworm</name>
    <dbReference type="NCBI Taxonomy" id="50390"/>
    <lineage>
        <taxon>Eukaryota</taxon>
        <taxon>Metazoa</taxon>
        <taxon>Ecdysozoa</taxon>
        <taxon>Arthropoda</taxon>
        <taxon>Hexapoda</taxon>
        <taxon>Insecta</taxon>
        <taxon>Pterygota</taxon>
        <taxon>Neoptera</taxon>
        <taxon>Endopterygota</taxon>
        <taxon>Coleoptera</taxon>
        <taxon>Polyphaga</taxon>
        <taxon>Cucujiformia</taxon>
        <taxon>Chrysomeloidea</taxon>
        <taxon>Chrysomelidae</taxon>
        <taxon>Galerucinae</taxon>
        <taxon>Diabroticina</taxon>
        <taxon>Diabroticites</taxon>
        <taxon>Diabrotica</taxon>
    </lineage>
</organism>
<dbReference type="AlphaFoldDB" id="A0A6P7F4X8"/>